<reference evidence="1 2" key="1">
    <citation type="submission" date="2021-07" db="EMBL/GenBank/DDBJ databases">
        <title>Complete genome sequence of nontuberculous Mycobacterium sp. TY59.</title>
        <authorList>
            <person name="Fukushima K."/>
        </authorList>
    </citation>
    <scope>NUCLEOTIDE SEQUENCE [LARGE SCALE GENOMIC DNA]</scope>
    <source>
        <strain evidence="1 2">TY59</strain>
    </source>
</reference>
<gene>
    <name evidence="1" type="ORF">MTY59_18210</name>
</gene>
<keyword evidence="2" id="KW-1185">Reference proteome</keyword>
<sequence>MRLGHSADHDDPSRYRIEAMAHTTLDVVRNLGGLLFDRRCLGWDTAVLLDNCADIRALQIIGADVADLKPTLEAPEHPRPAAIATSVQLYRSDPRVCARVNAAIDSGSTEVVLWGDTDSVAVERQMIAVAHQISQAAATFKIQALAAAAHAEPSKDIVVERFLATRAPWQPPDLQRSTLNRSESCRTVRSKIRDEAERSFATSPHVDTPIG</sequence>
<dbReference type="RefSeq" id="WP_221045354.1">
    <property type="nucleotide sequence ID" value="NZ_AP024828.1"/>
</dbReference>
<evidence type="ECO:0000313" key="2">
    <source>
        <dbReference type="Proteomes" id="UP000826012"/>
    </source>
</evidence>
<organism evidence="1 2">
    <name type="scientific">Mycobacterium senriense</name>
    <dbReference type="NCBI Taxonomy" id="2775496"/>
    <lineage>
        <taxon>Bacteria</taxon>
        <taxon>Bacillati</taxon>
        <taxon>Actinomycetota</taxon>
        <taxon>Actinomycetes</taxon>
        <taxon>Mycobacteriales</taxon>
        <taxon>Mycobacteriaceae</taxon>
        <taxon>Mycobacterium</taxon>
        <taxon>Mycobacterium avium complex (MAC)</taxon>
    </lineage>
</organism>
<name>A0ABM7SL76_9MYCO</name>
<proteinExistence type="predicted"/>
<protein>
    <submittedName>
        <fullName evidence="1">Uncharacterized protein</fullName>
    </submittedName>
</protein>
<evidence type="ECO:0000313" key="1">
    <source>
        <dbReference type="EMBL" id="BCZ21966.1"/>
    </source>
</evidence>
<dbReference type="EMBL" id="AP024828">
    <property type="protein sequence ID" value="BCZ21966.1"/>
    <property type="molecule type" value="Genomic_DNA"/>
</dbReference>
<dbReference type="Proteomes" id="UP000826012">
    <property type="component" value="Chromosome"/>
</dbReference>
<accession>A0ABM7SL76</accession>